<feature type="region of interest" description="Disordered" evidence="3">
    <location>
        <begin position="1379"/>
        <end position="1398"/>
    </location>
</feature>
<evidence type="ECO:0000256" key="2">
    <source>
        <dbReference type="ARBA" id="ARBA00022737"/>
    </source>
</evidence>
<feature type="region of interest" description="Disordered" evidence="3">
    <location>
        <begin position="1518"/>
        <end position="1546"/>
    </location>
</feature>
<dbReference type="PANTHER" id="PTHR46652">
    <property type="entry name" value="LEUCINE-RICH REPEAT AND IQ DOMAIN-CONTAINING PROTEIN 1-RELATED"/>
    <property type="match status" value="1"/>
</dbReference>
<sequence>MTDANDLYEIIMRELDNVVISDTGDTKEEQESFTVHEETVSDDFPPSLLSYFETSKSRAAVCEKFILEELEDFTASHHTKDMMNLPYELDEELNKQVTCETENKENNSSAETHLLPTPTETKALSAHSVSLCLNSEDQTETDEYMECKKYLEVRALKSSMNEEEIKKSTEYQREHIERQHCEEMTKEEQRRQRERDFQEELRKIMEAEKLRQKELELMEKRAQEKLEQEFLLQQELISNLQKRVEKERKMREEEQRRIKEEGERKRKVEEEKKKREEEDRRKREEEMIKREMERKKLVEEIRRNREDEEKKKIEEMRLKEKIRRKKEEEQRKEEEEKRKMEKEENRKREEEKNKIEDMRRKEEQRKIKEIRLEEEKRRRQVEEEERKRKENDEEVKEREKNRKREEEETRKKEEEKKMIELERKKMGGDKSRINEEEIGVKEEGRHSNDKDKRREEEVRITMELEVMKQEEMRHKGEERKSEEETRKAEVEKKRKEEGNSKIEEIKLEEDEKIKKHEERRHSIEGKDMLRMEEEEKTKVMGRQKEEEKYNDVEKEKRLRKEKELDIAHEAEDKEKRQEEVKKHQEKNDMRKREDGRRNTDADKREIKEDVRKNQEENIKSGERRLREEGENNKIKVLDTEKEERLIIVNKLQGRRRENNGMKIQNESKSTENTRNSLTSQLEDRATRTSSSPGPLHSESTVSPTSSDLNKDTSQTSTHKTRERQDEAVKPSTSSGSLPMCLPEHTEQKRLSWMKDCVPWSKLSLQNRRKQKGCVRSRRGPRRAAEASGLPPLCPHTLLQSTGCRSLEKVTTVTLEDLPGCGLSTLAQCNHLQSLTLRRCGLKSLEGIKQLPQLCYIDLQENDISFVDCENMSSLRVLRLGHNELTSIHGLSGAENLDLLDLSHNSITRIAGLESMKRLQRLSVDHNQLISTKGLRDVYTLLHLDCSHNHLASVEGLENSALLQTLDLRANSLTEPPTLNNHILLRELHLDDNSISSLQGLAVCWLPLMHHLSVAQNRITHLPSMSDFVSLANLDLRFNCMSELQNVCESLEGCQFLREVHLTGNPFQKESGWRSTLQRAVAGLRAIDGQETDAFMSAPAVPQVSSASGDFLTFCQAQLKQNRDLQQQHSRELSNASPHLDAVKSSCRHFAETLKLAVDQRFAHEYGDTTVSAGQTTPEKTLDVDSTSAEKLSEHSDTEPTGKVPAVTPSKNNIKNWCDTLDTVTTVLKAGLHSSHLEMAHVSNHQDLDPRNTAAVVIQQWWREYRQKCGNISSPPAAEKGVGRGGGGGEPESGPSYINDCAATIIQAFWRGFALRRRLASALAAVTCPDSGEDETFEEVDVDEFVLDEAALERHWTLPLCEDSPSRRHSVSEEPLSLKPLEAFPEPSQHTLPPPPPLSWRPKQAWVAGEQVDSTGQRISPEGSNRNKSAASSSVLSGLSARSEKILEEWGFTDSHTAHLMLRRAQKMKSKKQQQKKFRDPSVRLALFRNCSYQRGPVEARNRPEPHNRNYMKASEAALGLRQADKTEQVTQGQADRSDRDSESERFLPEISSDVLNGGRVQLVADPGYTERLHHASGLWANSNLAAQPCKERNYPRRNSLGHARGERPSPNRVTSAPLKKERISFRDNPVQLSGGWGGGKKRDKVYK</sequence>
<dbReference type="SMART" id="SM00365">
    <property type="entry name" value="LRR_SD22"/>
    <property type="match status" value="5"/>
</dbReference>
<feature type="compositionally biased region" description="Basic and acidic residues" evidence="3">
    <location>
        <begin position="1535"/>
        <end position="1546"/>
    </location>
</feature>
<feature type="compositionally biased region" description="Polar residues" evidence="3">
    <location>
        <begin position="687"/>
        <end position="717"/>
    </location>
</feature>
<feature type="compositionally biased region" description="Basic and acidic residues" evidence="3">
    <location>
        <begin position="1190"/>
        <end position="1199"/>
    </location>
</feature>
<reference evidence="4" key="1">
    <citation type="submission" date="2025-08" db="UniProtKB">
        <authorList>
            <consortium name="Ensembl"/>
        </authorList>
    </citation>
    <scope>IDENTIFICATION</scope>
</reference>
<dbReference type="STRING" id="41447.ENSSDUP00000006222"/>
<keyword evidence="2" id="KW-0677">Repeat</keyword>
<dbReference type="InterPro" id="IPR000048">
    <property type="entry name" value="IQ_motif_EF-hand-BS"/>
</dbReference>
<dbReference type="InterPro" id="IPR050836">
    <property type="entry name" value="SDS22/Internalin_LRR"/>
</dbReference>
<dbReference type="Ensembl" id="ENSSDUT00000006348.1">
    <property type="protein sequence ID" value="ENSSDUP00000006222.1"/>
    <property type="gene ID" value="ENSSDUG00000004602.1"/>
</dbReference>
<proteinExistence type="predicted"/>
<dbReference type="CDD" id="cd23767">
    <property type="entry name" value="IQCD"/>
    <property type="match status" value="1"/>
</dbReference>
<feature type="region of interest" description="Disordered" evidence="3">
    <location>
        <begin position="1271"/>
        <end position="1292"/>
    </location>
</feature>
<feature type="region of interest" description="Disordered" evidence="3">
    <location>
        <begin position="1406"/>
        <end position="1433"/>
    </location>
</feature>
<feature type="compositionally biased region" description="Polar residues" evidence="3">
    <location>
        <begin position="1168"/>
        <end position="1189"/>
    </location>
</feature>
<evidence type="ECO:0000256" key="1">
    <source>
        <dbReference type="ARBA" id="ARBA00022614"/>
    </source>
</evidence>
<dbReference type="OMA" id="KHRYAHE"/>
<organism evidence="4 5">
    <name type="scientific">Seriola dumerili</name>
    <name type="common">Greater amberjack</name>
    <name type="synonym">Caranx dumerili</name>
    <dbReference type="NCBI Taxonomy" id="41447"/>
    <lineage>
        <taxon>Eukaryota</taxon>
        <taxon>Metazoa</taxon>
        <taxon>Chordata</taxon>
        <taxon>Craniata</taxon>
        <taxon>Vertebrata</taxon>
        <taxon>Euteleostomi</taxon>
        <taxon>Actinopterygii</taxon>
        <taxon>Neopterygii</taxon>
        <taxon>Teleostei</taxon>
        <taxon>Neoteleostei</taxon>
        <taxon>Acanthomorphata</taxon>
        <taxon>Carangaria</taxon>
        <taxon>Carangiformes</taxon>
        <taxon>Carangidae</taxon>
        <taxon>Seriola</taxon>
    </lineage>
</organism>
<dbReference type="PANTHER" id="PTHR46652:SF7">
    <property type="entry name" value="LEUCINE-RICH REPEAT AND IQ DOMAIN-CONTAINING PROTEIN 1"/>
    <property type="match status" value="1"/>
</dbReference>
<evidence type="ECO:0000256" key="3">
    <source>
        <dbReference type="SAM" id="MobiDB-lite"/>
    </source>
</evidence>
<dbReference type="Gene3D" id="3.80.10.10">
    <property type="entry name" value="Ribonuclease Inhibitor"/>
    <property type="match status" value="2"/>
</dbReference>
<dbReference type="PROSITE" id="PS51450">
    <property type="entry name" value="LRR"/>
    <property type="match status" value="4"/>
</dbReference>
<protein>
    <submittedName>
        <fullName evidence="4">Leucine-rich repeats and IQ motif containing 1</fullName>
    </submittedName>
</protein>
<dbReference type="Pfam" id="PF13855">
    <property type="entry name" value="LRR_8"/>
    <property type="match status" value="1"/>
</dbReference>
<feature type="compositionally biased region" description="Polar residues" evidence="3">
    <location>
        <begin position="1411"/>
        <end position="1427"/>
    </location>
</feature>
<feature type="compositionally biased region" description="Polar residues" evidence="3">
    <location>
        <begin position="661"/>
        <end position="680"/>
    </location>
</feature>
<feature type="region of interest" description="Disordered" evidence="3">
    <location>
        <begin position="1168"/>
        <end position="1207"/>
    </location>
</feature>
<evidence type="ECO:0000313" key="4">
    <source>
        <dbReference type="Ensembl" id="ENSSDUP00000006222.1"/>
    </source>
</evidence>
<dbReference type="PROSITE" id="PS50096">
    <property type="entry name" value="IQ"/>
    <property type="match status" value="1"/>
</dbReference>
<dbReference type="Proteomes" id="UP000261420">
    <property type="component" value="Unplaced"/>
</dbReference>
<name>A0A3B4TJS0_SERDU</name>
<keyword evidence="1" id="KW-0433">Leucine-rich repeat</keyword>
<feature type="compositionally biased region" description="Basic and acidic residues" evidence="3">
    <location>
        <begin position="324"/>
        <end position="645"/>
    </location>
</feature>
<feature type="region of interest" description="Disordered" evidence="3">
    <location>
        <begin position="244"/>
        <end position="288"/>
    </location>
</feature>
<dbReference type="Gene3D" id="1.20.5.190">
    <property type="match status" value="1"/>
</dbReference>
<feature type="region of interest" description="Disordered" evidence="3">
    <location>
        <begin position="324"/>
        <end position="741"/>
    </location>
</feature>
<dbReference type="InterPro" id="IPR032675">
    <property type="entry name" value="LRR_dom_sf"/>
</dbReference>
<dbReference type="GeneTree" id="ENSGT00940000163898"/>
<reference evidence="4" key="2">
    <citation type="submission" date="2025-09" db="UniProtKB">
        <authorList>
            <consortium name="Ensembl"/>
        </authorList>
    </citation>
    <scope>IDENTIFICATION</scope>
</reference>
<keyword evidence="5" id="KW-1185">Reference proteome</keyword>
<feature type="region of interest" description="Disordered" evidence="3">
    <location>
        <begin position="1592"/>
        <end position="1647"/>
    </location>
</feature>
<dbReference type="InterPro" id="IPR001611">
    <property type="entry name" value="Leu-rich_rpt"/>
</dbReference>
<accession>A0A3B4TJS0</accession>
<dbReference type="SUPFAM" id="SSF52058">
    <property type="entry name" value="L domain-like"/>
    <property type="match status" value="1"/>
</dbReference>
<evidence type="ECO:0000313" key="5">
    <source>
        <dbReference type="Proteomes" id="UP000261420"/>
    </source>
</evidence>
<dbReference type="Pfam" id="PF00612">
    <property type="entry name" value="IQ"/>
    <property type="match status" value="1"/>
</dbReference>